<evidence type="ECO:0000313" key="6">
    <source>
        <dbReference type="EMBL" id="TRX89867.1"/>
    </source>
</evidence>
<dbReference type="Proteomes" id="UP000319160">
    <property type="component" value="Unassembled WGS sequence"/>
</dbReference>
<evidence type="ECO:0000256" key="1">
    <source>
        <dbReference type="ARBA" id="ARBA00022679"/>
    </source>
</evidence>
<dbReference type="GO" id="GO:0046872">
    <property type="term" value="F:metal ion binding"/>
    <property type="evidence" value="ECO:0007669"/>
    <property type="project" value="UniProtKB-KW"/>
</dbReference>
<dbReference type="InterPro" id="IPR000092">
    <property type="entry name" value="Polyprenyl_synt"/>
</dbReference>
<dbReference type="InterPro" id="IPR033749">
    <property type="entry name" value="Polyprenyl_synt_CS"/>
</dbReference>
<dbReference type="Pfam" id="PF05699">
    <property type="entry name" value="Dimer_Tnp_hAT"/>
    <property type="match status" value="1"/>
</dbReference>
<dbReference type="SUPFAM" id="SSF48576">
    <property type="entry name" value="Terpenoid synthases"/>
    <property type="match status" value="1"/>
</dbReference>
<dbReference type="PROSITE" id="PS00723">
    <property type="entry name" value="POLYPRENYL_SYNTHASE_1"/>
    <property type="match status" value="1"/>
</dbReference>
<dbReference type="SUPFAM" id="SSF53098">
    <property type="entry name" value="Ribonuclease H-like"/>
    <property type="match status" value="1"/>
</dbReference>
<dbReference type="STRING" id="2512241.A0A553HPJ9"/>
<dbReference type="Gene3D" id="1.10.600.10">
    <property type="entry name" value="Farnesyl Diphosphate Synthase"/>
    <property type="match status" value="1"/>
</dbReference>
<keyword evidence="3" id="KW-0460">Magnesium</keyword>
<dbReference type="OrthoDB" id="6921389at2759"/>
<organism evidence="6 7">
    <name type="scientific">Xylaria flabelliformis</name>
    <dbReference type="NCBI Taxonomy" id="2512241"/>
    <lineage>
        <taxon>Eukaryota</taxon>
        <taxon>Fungi</taxon>
        <taxon>Dikarya</taxon>
        <taxon>Ascomycota</taxon>
        <taxon>Pezizomycotina</taxon>
        <taxon>Sordariomycetes</taxon>
        <taxon>Xylariomycetidae</taxon>
        <taxon>Xylariales</taxon>
        <taxon>Xylariaceae</taxon>
        <taxon>Xylaria</taxon>
    </lineage>
</organism>
<keyword evidence="7" id="KW-1185">Reference proteome</keyword>
<accession>A0A553HPJ9</accession>
<dbReference type="GO" id="GO:0046983">
    <property type="term" value="F:protein dimerization activity"/>
    <property type="evidence" value="ECO:0007669"/>
    <property type="project" value="InterPro"/>
</dbReference>
<dbReference type="Pfam" id="PF00348">
    <property type="entry name" value="polyprenyl_synt"/>
    <property type="match status" value="1"/>
</dbReference>
<comment type="caution">
    <text evidence="6">The sequence shown here is derived from an EMBL/GenBank/DDBJ whole genome shotgun (WGS) entry which is preliminary data.</text>
</comment>
<dbReference type="GO" id="GO:0043386">
    <property type="term" value="P:mycotoxin biosynthetic process"/>
    <property type="evidence" value="ECO:0007669"/>
    <property type="project" value="UniProtKB-ARBA"/>
</dbReference>
<feature type="domain" description="HAT C-terminal dimerisation" evidence="5">
    <location>
        <begin position="477"/>
        <end position="541"/>
    </location>
</feature>
<dbReference type="InterPro" id="IPR008906">
    <property type="entry name" value="HATC_C_dom"/>
</dbReference>
<evidence type="ECO:0000313" key="7">
    <source>
        <dbReference type="Proteomes" id="UP000319160"/>
    </source>
</evidence>
<evidence type="ECO:0000256" key="2">
    <source>
        <dbReference type="ARBA" id="ARBA00022723"/>
    </source>
</evidence>
<keyword evidence="1" id="KW-0808">Transferase</keyword>
<feature type="region of interest" description="Disordered" evidence="4">
    <location>
        <begin position="545"/>
        <end position="575"/>
    </location>
</feature>
<dbReference type="GO" id="GO:0008299">
    <property type="term" value="P:isoprenoid biosynthetic process"/>
    <property type="evidence" value="ECO:0007669"/>
    <property type="project" value="InterPro"/>
</dbReference>
<name>A0A553HPJ9_9PEZI</name>
<dbReference type="InterPro" id="IPR012337">
    <property type="entry name" value="RNaseH-like_sf"/>
</dbReference>
<evidence type="ECO:0000256" key="4">
    <source>
        <dbReference type="SAM" id="MobiDB-lite"/>
    </source>
</evidence>
<evidence type="ECO:0000256" key="3">
    <source>
        <dbReference type="ARBA" id="ARBA00022842"/>
    </source>
</evidence>
<proteinExistence type="predicted"/>
<protein>
    <recommendedName>
        <fullName evidence="5">HAT C-terminal dimerisation domain-containing protein</fullName>
    </recommendedName>
</protein>
<sequence>MAPPSPPTAKCSPSTCPNVQPPLLLPQEYVVLNGEQPLQPSQKSVFSDDNLPPLPPQVVTAPFEYVSSLPGKGRRILFTTALNRWLNVSEADVHDTNHIIDILHNVSLMIDDIQDNASQRRGHPSTHMVFGTAQTINSAMFYINEATSLVQRLCGPEGVQVLLEQMKLLYMGQGYDVNSSQTMRCPTTEEYIRIIDGKTGGLLELNARLLVLKAKSEVNYKVIRRLVVLFGRFYQIRDDYTSVQSPTKGRSEWHKPAAPWCEDLDEGKYTLPVIHLLQSKQDEHLVQNILSTRHMTGKMDELTKRLFLDCLQRAGSMEYTYEILQMVHKDFLLELDRVNTAFGSENQAMRSLIDALQKDEANDGLLPDSHYLKVNINSAWSRLDEYYTKLDETPIYYAVIALHPAFRWEYLEMRWHEHREWISYARVIVRTAWEDSGAKQTVPRSEDDTRHSGKRDQKEANEYELWLSDICPGDENVYDPVTYRYGQRIRYPRLSRMTLDFLTIQAMPAECERLFSAVGQMGTATHTRVDANTIELCQVTKSSGYRRQGSYSNSNSRGNRPGMTRSRMGNSNLED</sequence>
<dbReference type="PANTHER" id="PTHR12001">
    <property type="entry name" value="GERANYLGERANYL PYROPHOSPHATE SYNTHASE"/>
    <property type="match status" value="1"/>
</dbReference>
<reference evidence="7" key="1">
    <citation type="submission" date="2019-06" db="EMBL/GenBank/DDBJ databases">
        <title>Draft genome sequence of the griseofulvin-producing fungus Xylaria cubensis strain G536.</title>
        <authorList>
            <person name="Mead M.E."/>
            <person name="Raja H.A."/>
            <person name="Steenwyk J.L."/>
            <person name="Knowles S.L."/>
            <person name="Oberlies N.H."/>
            <person name="Rokas A."/>
        </authorList>
    </citation>
    <scope>NUCLEOTIDE SEQUENCE [LARGE SCALE GENOMIC DNA]</scope>
    <source>
        <strain evidence="7">G536</strain>
    </source>
</reference>
<dbReference type="GO" id="GO:0046165">
    <property type="term" value="P:alcohol biosynthetic process"/>
    <property type="evidence" value="ECO:0007669"/>
    <property type="project" value="UniProtKB-ARBA"/>
</dbReference>
<dbReference type="EMBL" id="VFLP01000062">
    <property type="protein sequence ID" value="TRX89867.1"/>
    <property type="molecule type" value="Genomic_DNA"/>
</dbReference>
<feature type="compositionally biased region" description="Low complexity" evidence="4">
    <location>
        <begin position="545"/>
        <end position="560"/>
    </location>
</feature>
<dbReference type="InterPro" id="IPR008949">
    <property type="entry name" value="Isoprenoid_synthase_dom_sf"/>
</dbReference>
<dbReference type="PANTHER" id="PTHR12001:SF44">
    <property type="entry name" value="GERANYLGERANYL PYROPHOSPHATE SYNTHASE"/>
    <property type="match status" value="1"/>
</dbReference>
<evidence type="ECO:0000259" key="5">
    <source>
        <dbReference type="Pfam" id="PF05699"/>
    </source>
</evidence>
<dbReference type="AlphaFoldDB" id="A0A553HPJ9"/>
<keyword evidence="2" id="KW-0479">Metal-binding</keyword>
<dbReference type="GO" id="GO:0004659">
    <property type="term" value="F:prenyltransferase activity"/>
    <property type="evidence" value="ECO:0007669"/>
    <property type="project" value="InterPro"/>
</dbReference>
<gene>
    <name evidence="6" type="ORF">FHL15_009300</name>
</gene>